<evidence type="ECO:0000313" key="9">
    <source>
        <dbReference type="Proteomes" id="UP000016569"/>
    </source>
</evidence>
<gene>
    <name evidence="8" type="ORF">MBEBAB_0402</name>
</gene>
<dbReference type="GO" id="GO:0009097">
    <property type="term" value="P:isoleucine biosynthetic process"/>
    <property type="evidence" value="ECO:0007669"/>
    <property type="project" value="TreeGrafter"/>
</dbReference>
<dbReference type="SUPFAM" id="SSF52467">
    <property type="entry name" value="DHS-like NAD/FAD-binding domain"/>
    <property type="match status" value="1"/>
</dbReference>
<dbReference type="EMBL" id="BATC01000004">
    <property type="protein sequence ID" value="GAD58152.1"/>
    <property type="molecule type" value="Genomic_DNA"/>
</dbReference>
<dbReference type="CDD" id="cd07035">
    <property type="entry name" value="TPP_PYR_POX_like"/>
    <property type="match status" value="1"/>
</dbReference>
<dbReference type="InterPro" id="IPR045229">
    <property type="entry name" value="TPP_enz"/>
</dbReference>
<feature type="domain" description="Thiamine pyrophosphate enzyme TPP-binding" evidence="6">
    <location>
        <begin position="414"/>
        <end position="561"/>
    </location>
</feature>
<dbReference type="SUPFAM" id="SSF52518">
    <property type="entry name" value="Thiamin diphosphate-binding fold (THDP-binding)"/>
    <property type="match status" value="2"/>
</dbReference>
<comment type="similarity">
    <text evidence="1 3">Belongs to the TPP enzyme family.</text>
</comment>
<sequence length="592" mass="62449">MSSFAVGSASAIGAAARDLLVTVAMTQTRSQPQGTAARRLVETLVVNGIDTVFCVPGESYLAVLDALADVKDQIRVVTCRHEAGAANMAEAYGKLTGKPGLCMVTRGPGATHASIGVHTAHQDSTPMILFVGQIALTDRGRGAFQEVDYREVFGGLAKWATEIETPARTVEIVERAFATALQGRMGPVVVALPENILHDDGGPAPVRAVTPARSALPAAFVAQVRETLAKAERPLLVLGGSGWTQEASDAVAGWCERIGLPVSLSFRRKDILKNDHPCYVGDLGLGCNPKLIARAKGADLIIAVGARLGENPTQGYTLFEREGLADRLIHIHPGPEELGRVWPTLLSAAADNSLAALALSEIDPGRTWHDEAAIGHGDYQAFSTPVPVTGAVNMSECMAHLNDAVPPDAVVTNGAGNFAAWLHRFYRHKACRTQLAPTSGAMGYGFPAAIGAKAVHPDREVICIAGDGDFMMLAQELATAVQHGLNIITVVVDNGTYGTIRMHQEGHYPGRVIATDLKNPDFVKYAEAFGAFGVRCERTEDFPSALTAARAAAKTQPALIHLITDARTSLPTAPSAGCARGRGCPLPHGERG</sequence>
<comment type="caution">
    <text evidence="8">The sequence shown here is derived from an EMBL/GenBank/DDBJ whole genome shotgun (WGS) entry which is preliminary data.</text>
</comment>
<feature type="domain" description="Thiamine pyrophosphate enzyme central" evidence="5">
    <location>
        <begin position="222"/>
        <end position="353"/>
    </location>
</feature>
<reference evidence="9" key="1">
    <citation type="journal article" date="2013" name="Genome Announc.">
        <title>Draft Genome Sequence of the Dimorphic Prosthecate Bacterium Brevundimonas abyssalis TAR-001T.</title>
        <authorList>
            <person name="Tsubouchi T."/>
            <person name="Nishi S."/>
            <person name="Usui K."/>
            <person name="Shimane Y."/>
            <person name="Takaki Y."/>
            <person name="Maruyama T."/>
            <person name="Hatada Y."/>
        </authorList>
    </citation>
    <scope>NUCLEOTIDE SEQUENCE [LARGE SCALE GENOMIC DNA]</scope>
    <source>
        <strain evidence="9">TAR-001</strain>
    </source>
</reference>
<evidence type="ECO:0000256" key="4">
    <source>
        <dbReference type="SAM" id="MobiDB-lite"/>
    </source>
</evidence>
<dbReference type="InterPro" id="IPR012001">
    <property type="entry name" value="Thiamin_PyroP_enz_TPP-bd_dom"/>
</dbReference>
<feature type="domain" description="Thiamine pyrophosphate enzyme N-terminal TPP-binding" evidence="7">
    <location>
        <begin position="35"/>
        <end position="149"/>
    </location>
</feature>
<dbReference type="AlphaFoldDB" id="A0A8E0NAT9"/>
<dbReference type="Pfam" id="PF02776">
    <property type="entry name" value="TPP_enzyme_N"/>
    <property type="match status" value="1"/>
</dbReference>
<dbReference type="Pfam" id="PF00205">
    <property type="entry name" value="TPP_enzyme_M"/>
    <property type="match status" value="1"/>
</dbReference>
<dbReference type="PANTHER" id="PTHR18968">
    <property type="entry name" value="THIAMINE PYROPHOSPHATE ENZYMES"/>
    <property type="match status" value="1"/>
</dbReference>
<dbReference type="GO" id="GO:0009099">
    <property type="term" value="P:L-valine biosynthetic process"/>
    <property type="evidence" value="ECO:0007669"/>
    <property type="project" value="TreeGrafter"/>
</dbReference>
<evidence type="ECO:0000256" key="1">
    <source>
        <dbReference type="ARBA" id="ARBA00007812"/>
    </source>
</evidence>
<evidence type="ECO:0000259" key="5">
    <source>
        <dbReference type="Pfam" id="PF00205"/>
    </source>
</evidence>
<dbReference type="InterPro" id="IPR029035">
    <property type="entry name" value="DHS-like_NAD/FAD-binding_dom"/>
</dbReference>
<evidence type="ECO:0000259" key="7">
    <source>
        <dbReference type="Pfam" id="PF02776"/>
    </source>
</evidence>
<keyword evidence="2 3" id="KW-0786">Thiamine pyrophosphate</keyword>
<feature type="region of interest" description="Disordered" evidence="4">
    <location>
        <begin position="572"/>
        <end position="592"/>
    </location>
</feature>
<dbReference type="Gene3D" id="3.40.50.970">
    <property type="match status" value="2"/>
</dbReference>
<keyword evidence="9" id="KW-1185">Reference proteome</keyword>
<dbReference type="Pfam" id="PF02775">
    <property type="entry name" value="TPP_enzyme_C"/>
    <property type="match status" value="1"/>
</dbReference>
<dbReference type="InterPro" id="IPR011766">
    <property type="entry name" value="TPP_enzyme_TPP-bd"/>
</dbReference>
<evidence type="ECO:0000256" key="3">
    <source>
        <dbReference type="RuleBase" id="RU362132"/>
    </source>
</evidence>
<protein>
    <submittedName>
        <fullName evidence="8">Thiamine pyrophosphate-requiring enzymes</fullName>
    </submittedName>
</protein>
<dbReference type="FunFam" id="3.40.50.970:FF:000007">
    <property type="entry name" value="Acetolactate synthase"/>
    <property type="match status" value="1"/>
</dbReference>
<dbReference type="GO" id="GO:0005948">
    <property type="term" value="C:acetolactate synthase complex"/>
    <property type="evidence" value="ECO:0007669"/>
    <property type="project" value="TreeGrafter"/>
</dbReference>
<dbReference type="GO" id="GO:0050660">
    <property type="term" value="F:flavin adenine dinucleotide binding"/>
    <property type="evidence" value="ECO:0007669"/>
    <property type="project" value="TreeGrafter"/>
</dbReference>
<name>A0A8E0NAT9_9CAUL</name>
<dbReference type="GO" id="GO:0003984">
    <property type="term" value="F:acetolactate synthase activity"/>
    <property type="evidence" value="ECO:0007669"/>
    <property type="project" value="TreeGrafter"/>
</dbReference>
<evidence type="ECO:0000256" key="2">
    <source>
        <dbReference type="ARBA" id="ARBA00023052"/>
    </source>
</evidence>
<dbReference type="NCBIfam" id="NF006052">
    <property type="entry name" value="PRK08199.1"/>
    <property type="match status" value="1"/>
</dbReference>
<dbReference type="CDD" id="cd00568">
    <property type="entry name" value="TPP_enzymes"/>
    <property type="match status" value="1"/>
</dbReference>
<evidence type="ECO:0000313" key="8">
    <source>
        <dbReference type="EMBL" id="GAD58152.1"/>
    </source>
</evidence>
<evidence type="ECO:0000259" key="6">
    <source>
        <dbReference type="Pfam" id="PF02775"/>
    </source>
</evidence>
<dbReference type="InterPro" id="IPR029061">
    <property type="entry name" value="THDP-binding"/>
</dbReference>
<organism evidence="8 9">
    <name type="scientific">Brevundimonas abyssalis TAR-001</name>
    <dbReference type="NCBI Taxonomy" id="1391729"/>
    <lineage>
        <taxon>Bacteria</taxon>
        <taxon>Pseudomonadati</taxon>
        <taxon>Pseudomonadota</taxon>
        <taxon>Alphaproteobacteria</taxon>
        <taxon>Caulobacterales</taxon>
        <taxon>Caulobacteraceae</taxon>
        <taxon>Brevundimonas</taxon>
    </lineage>
</organism>
<proteinExistence type="inferred from homology"/>
<accession>A0A8E0NAT9</accession>
<dbReference type="InterPro" id="IPR012000">
    <property type="entry name" value="Thiamin_PyroP_enz_cen_dom"/>
</dbReference>
<dbReference type="GO" id="GO:0030976">
    <property type="term" value="F:thiamine pyrophosphate binding"/>
    <property type="evidence" value="ECO:0007669"/>
    <property type="project" value="InterPro"/>
</dbReference>
<dbReference type="RefSeq" id="WP_021696248.1">
    <property type="nucleotide sequence ID" value="NZ_BATC01000004.1"/>
</dbReference>
<dbReference type="Proteomes" id="UP000016569">
    <property type="component" value="Unassembled WGS sequence"/>
</dbReference>
<dbReference type="GO" id="GO:0000287">
    <property type="term" value="F:magnesium ion binding"/>
    <property type="evidence" value="ECO:0007669"/>
    <property type="project" value="InterPro"/>
</dbReference>
<dbReference type="PANTHER" id="PTHR18968:SF120">
    <property type="entry name" value="ACETOLACTATE SYNTHASE LARGE SUBUNIT"/>
    <property type="match status" value="1"/>
</dbReference>
<dbReference type="Gene3D" id="3.40.50.1220">
    <property type="entry name" value="TPP-binding domain"/>
    <property type="match status" value="1"/>
</dbReference>